<dbReference type="AlphaFoldDB" id="A0AAP0F2K5"/>
<sequence length="152" mass="17342">MASGCVRIRDTRHGVPDSRGNYEDIIKVPVSKDQSIKFYTTNHYGFHTDYMGHMNFLISPRYPNLVLTMSKGSFLPANSHVLEDTADLVQLSFFNEPSEYEKDGIDWKNVHFEDNQECLNLIEQPHLSSRKPAPDPLCAWAGLDMNLKKKPA</sequence>
<keyword evidence="2" id="KW-1185">Reference proteome</keyword>
<evidence type="ECO:0000313" key="2">
    <source>
        <dbReference type="Proteomes" id="UP001417504"/>
    </source>
</evidence>
<proteinExistence type="predicted"/>
<comment type="caution">
    <text evidence="1">The sequence shown here is derived from an EMBL/GenBank/DDBJ whole genome shotgun (WGS) entry which is preliminary data.</text>
</comment>
<name>A0AAP0F2K5_9MAGN</name>
<protein>
    <submittedName>
        <fullName evidence="1">Uncharacterized protein</fullName>
    </submittedName>
</protein>
<dbReference type="SUPFAM" id="SSF52540">
    <property type="entry name" value="P-loop containing nucleoside triphosphate hydrolases"/>
    <property type="match status" value="1"/>
</dbReference>
<dbReference type="Gene3D" id="1.20.58.530">
    <property type="match status" value="1"/>
</dbReference>
<dbReference type="InterPro" id="IPR027417">
    <property type="entry name" value="P-loop_NTPase"/>
</dbReference>
<reference evidence="1 2" key="1">
    <citation type="submission" date="2024-01" db="EMBL/GenBank/DDBJ databases">
        <title>Genome assemblies of Stephania.</title>
        <authorList>
            <person name="Yang L."/>
        </authorList>
    </citation>
    <scope>NUCLEOTIDE SEQUENCE [LARGE SCALE GENOMIC DNA]</scope>
    <source>
        <strain evidence="1">QJT</strain>
        <tissue evidence="1">Leaf</tissue>
    </source>
</reference>
<organism evidence="1 2">
    <name type="scientific">Stephania japonica</name>
    <dbReference type="NCBI Taxonomy" id="461633"/>
    <lineage>
        <taxon>Eukaryota</taxon>
        <taxon>Viridiplantae</taxon>
        <taxon>Streptophyta</taxon>
        <taxon>Embryophyta</taxon>
        <taxon>Tracheophyta</taxon>
        <taxon>Spermatophyta</taxon>
        <taxon>Magnoliopsida</taxon>
        <taxon>Ranunculales</taxon>
        <taxon>Menispermaceae</taxon>
        <taxon>Menispermoideae</taxon>
        <taxon>Cissampelideae</taxon>
        <taxon>Stephania</taxon>
    </lineage>
</organism>
<dbReference type="EMBL" id="JBBNAE010000008">
    <property type="protein sequence ID" value="KAK9103541.1"/>
    <property type="molecule type" value="Genomic_DNA"/>
</dbReference>
<accession>A0AAP0F2K5</accession>
<evidence type="ECO:0000313" key="1">
    <source>
        <dbReference type="EMBL" id="KAK9103541.1"/>
    </source>
</evidence>
<gene>
    <name evidence="1" type="ORF">Sjap_020795</name>
</gene>
<dbReference type="Proteomes" id="UP001417504">
    <property type="component" value="Unassembled WGS sequence"/>
</dbReference>